<dbReference type="PANTHER" id="PTHR33744">
    <property type="entry name" value="CARBOHYDRATE DIACID REGULATOR"/>
    <property type="match status" value="1"/>
</dbReference>
<dbReference type="Gene3D" id="1.10.10.2840">
    <property type="entry name" value="PucR C-terminal helix-turn-helix domain"/>
    <property type="match status" value="1"/>
</dbReference>
<name>W5W664_9PSEU</name>
<dbReference type="PATRIC" id="fig|1449976.3.peg.2895"/>
<evidence type="ECO:0000259" key="3">
    <source>
        <dbReference type="Pfam" id="PF17853"/>
    </source>
</evidence>
<dbReference type="HOGENOM" id="CLU_044949_0_0_11"/>
<proteinExistence type="inferred from homology"/>
<evidence type="ECO:0000259" key="4">
    <source>
        <dbReference type="Pfam" id="PF25906"/>
    </source>
</evidence>
<dbReference type="Pfam" id="PF13556">
    <property type="entry name" value="HTH_30"/>
    <property type="match status" value="1"/>
</dbReference>
<evidence type="ECO:0000313" key="6">
    <source>
        <dbReference type="Proteomes" id="UP000019225"/>
    </source>
</evidence>
<feature type="domain" description="CdaR GGDEF-like" evidence="3">
    <location>
        <begin position="205"/>
        <end position="302"/>
    </location>
</feature>
<feature type="domain" description="PucR-like N-terminal" evidence="4">
    <location>
        <begin position="34"/>
        <end position="199"/>
    </location>
</feature>
<evidence type="ECO:0000256" key="1">
    <source>
        <dbReference type="ARBA" id="ARBA00006754"/>
    </source>
</evidence>
<evidence type="ECO:0000313" key="5">
    <source>
        <dbReference type="EMBL" id="AHH96250.1"/>
    </source>
</evidence>
<organism evidence="5 6">
    <name type="scientific">Kutzneria albida DSM 43870</name>
    <dbReference type="NCBI Taxonomy" id="1449976"/>
    <lineage>
        <taxon>Bacteria</taxon>
        <taxon>Bacillati</taxon>
        <taxon>Actinomycetota</taxon>
        <taxon>Actinomycetes</taxon>
        <taxon>Pseudonocardiales</taxon>
        <taxon>Pseudonocardiaceae</taxon>
        <taxon>Kutzneria</taxon>
    </lineage>
</organism>
<dbReference type="InterPro" id="IPR051448">
    <property type="entry name" value="CdaR-like_regulators"/>
</dbReference>
<evidence type="ECO:0000259" key="2">
    <source>
        <dbReference type="Pfam" id="PF13556"/>
    </source>
</evidence>
<sequence>MIMPTELGTRVPTARRSAEVLGEGNARGRAIQLWISLPPDLVQRFRPHVQPLARDMIREIQLAVPAYALPLRGEFGKVMTSSIEQAILRCMDTAETQARHDEQWAGVFRHLGRIEFTEGRNLDHLQTAYRVGGRVAWRHVAAFGQQQRLPAEVFSVAAEAIFAYVDELSALSIEGYTAAQAEAVGSTERRRRRLLELILSEPPASPQAIAEAAKLARWRLPERVTVIALEQRADQHRIPAPALQVDGLVDLEGDRPCVLTAAPPRALHQLARSLQGWRACVGPTVSLGEAAVSLRLARRAITLVQRGIIPDRPVTWCEENLSQLWLLADEFLVSKLVERTLAPLAGLTTKQRDRIAETLLAWLETRGGAPEVAERLRIHPQTVRYRMRQVEKLFGPSLADPDARLDLEIALRAQHLLWSAR</sequence>
<dbReference type="STRING" id="1449976.KALB_2882"/>
<dbReference type="eggNOG" id="COG2508">
    <property type="taxonomic scope" value="Bacteria"/>
</dbReference>
<dbReference type="KEGG" id="kal:KALB_2882"/>
<feature type="domain" description="PucR C-terminal helix-turn-helix" evidence="2">
    <location>
        <begin position="356"/>
        <end position="413"/>
    </location>
</feature>
<dbReference type="Pfam" id="PF17853">
    <property type="entry name" value="GGDEF_2"/>
    <property type="match status" value="1"/>
</dbReference>
<keyword evidence="6" id="KW-1185">Reference proteome</keyword>
<accession>W5W664</accession>
<dbReference type="Pfam" id="PF25906">
    <property type="entry name" value="PucR-like_N"/>
    <property type="match status" value="1"/>
</dbReference>
<protein>
    <submittedName>
        <fullName evidence="5">Uncharacterized protein</fullName>
    </submittedName>
</protein>
<comment type="similarity">
    <text evidence="1">Belongs to the CdaR family.</text>
</comment>
<gene>
    <name evidence="5" type="ORF">KALB_2882</name>
</gene>
<dbReference type="InterPro" id="IPR058663">
    <property type="entry name" value="PucR-like_N"/>
</dbReference>
<dbReference type="EMBL" id="CP007155">
    <property type="protein sequence ID" value="AHH96250.1"/>
    <property type="molecule type" value="Genomic_DNA"/>
</dbReference>
<dbReference type="InterPro" id="IPR041522">
    <property type="entry name" value="CdaR_GGDEF"/>
</dbReference>
<dbReference type="AlphaFoldDB" id="W5W664"/>
<dbReference type="PANTHER" id="PTHR33744:SF1">
    <property type="entry name" value="DNA-BINDING TRANSCRIPTIONAL ACTIVATOR ADER"/>
    <property type="match status" value="1"/>
</dbReference>
<reference evidence="5 6" key="1">
    <citation type="journal article" date="2014" name="BMC Genomics">
        <title>Complete genome sequence of producer of the glycopeptide antibiotic Aculeximycin Kutzneria albida DSM 43870T, a representative of minor genus of Pseudonocardiaceae.</title>
        <authorList>
            <person name="Rebets Y."/>
            <person name="Tokovenko B."/>
            <person name="Lushchyk I."/>
            <person name="Ruckert C."/>
            <person name="Zaburannyi N."/>
            <person name="Bechthold A."/>
            <person name="Kalinowski J."/>
            <person name="Luzhetskyy A."/>
        </authorList>
    </citation>
    <scope>NUCLEOTIDE SEQUENCE [LARGE SCALE GENOMIC DNA]</scope>
    <source>
        <strain evidence="5">DSM 43870</strain>
    </source>
</reference>
<dbReference type="InterPro" id="IPR042070">
    <property type="entry name" value="PucR_C-HTH_sf"/>
</dbReference>
<dbReference type="InterPro" id="IPR025736">
    <property type="entry name" value="PucR_C-HTH_dom"/>
</dbReference>
<dbReference type="Proteomes" id="UP000019225">
    <property type="component" value="Chromosome"/>
</dbReference>